<feature type="transmembrane region" description="Helical" evidence="7">
    <location>
        <begin position="1012"/>
        <end position="1032"/>
    </location>
</feature>
<dbReference type="EMBL" id="JXLC01000002">
    <property type="protein sequence ID" value="OJG93367.1"/>
    <property type="molecule type" value="Genomic_DNA"/>
</dbReference>
<evidence type="ECO:0000256" key="7">
    <source>
        <dbReference type="SAM" id="Phobius"/>
    </source>
</evidence>
<reference evidence="10 12" key="2">
    <citation type="submission" date="2015-12" db="EMBL/GenBank/DDBJ databases">
        <authorList>
            <person name="Lauer A."/>
            <person name="Humrighouse B."/>
            <person name="Loparev V."/>
            <person name="Shewmaker P.L."/>
            <person name="Whitney A.M."/>
            <person name="McLaughlin R.W."/>
        </authorList>
    </citation>
    <scope>NUCLEOTIDE SEQUENCE [LARGE SCALE GENOMIC DNA]</scope>
    <source>
        <strain evidence="10 12">LMG 23085</strain>
    </source>
</reference>
<evidence type="ECO:0000256" key="3">
    <source>
        <dbReference type="ARBA" id="ARBA00022692"/>
    </source>
</evidence>
<evidence type="ECO:0000313" key="12">
    <source>
        <dbReference type="Proteomes" id="UP000065511"/>
    </source>
</evidence>
<feature type="transmembrane region" description="Helical" evidence="7">
    <location>
        <begin position="1107"/>
        <end position="1125"/>
    </location>
</feature>
<feature type="domain" description="ABC3 transporter permease C-terminal" evidence="8">
    <location>
        <begin position="612"/>
        <end position="721"/>
    </location>
</feature>
<dbReference type="AlphaFoldDB" id="A0A0S3KG43"/>
<dbReference type="Proteomes" id="UP000065511">
    <property type="component" value="Chromosome"/>
</dbReference>
<keyword evidence="4 7" id="KW-1133">Transmembrane helix</keyword>
<evidence type="ECO:0000256" key="6">
    <source>
        <dbReference type="SAM" id="Coils"/>
    </source>
</evidence>
<dbReference type="PANTHER" id="PTHR30287">
    <property type="entry name" value="MEMBRANE COMPONENT OF PREDICTED ABC SUPERFAMILY METABOLITE UPTAKE TRANSPORTER"/>
    <property type="match status" value="1"/>
</dbReference>
<dbReference type="GO" id="GO:0005886">
    <property type="term" value="C:plasma membrane"/>
    <property type="evidence" value="ECO:0007669"/>
    <property type="project" value="UniProtKB-SubCell"/>
</dbReference>
<feature type="transmembrane region" description="Helical" evidence="7">
    <location>
        <begin position="21"/>
        <end position="39"/>
    </location>
</feature>
<evidence type="ECO:0000313" key="10">
    <source>
        <dbReference type="EMBL" id="ALS03255.1"/>
    </source>
</evidence>
<feature type="transmembrane region" description="Helical" evidence="7">
    <location>
        <begin position="700"/>
        <end position="725"/>
    </location>
</feature>
<name>A0A0S3KG43_9ENTE</name>
<protein>
    <submittedName>
        <fullName evidence="10">Permease</fullName>
    </submittedName>
</protein>
<feature type="transmembrane region" description="Helical" evidence="7">
    <location>
        <begin position="1066"/>
        <end position="1087"/>
    </location>
</feature>
<dbReference type="Pfam" id="PF02687">
    <property type="entry name" value="FtsX"/>
    <property type="match status" value="2"/>
</dbReference>
<dbReference type="PANTHER" id="PTHR30287:SF1">
    <property type="entry name" value="INNER MEMBRANE PROTEIN"/>
    <property type="match status" value="1"/>
</dbReference>
<comment type="subcellular location">
    <subcellularLocation>
        <location evidence="1">Cell membrane</location>
        <topology evidence="1">Multi-pass membrane protein</topology>
    </subcellularLocation>
</comment>
<gene>
    <name evidence="10" type="ORF">ATZ33_02960</name>
    <name evidence="11" type="ORF">RV15_GL001399</name>
</gene>
<dbReference type="InterPro" id="IPR038766">
    <property type="entry name" value="Membrane_comp_ABC_pdt"/>
</dbReference>
<evidence type="ECO:0000256" key="2">
    <source>
        <dbReference type="ARBA" id="ARBA00022475"/>
    </source>
</evidence>
<evidence type="ECO:0000313" key="13">
    <source>
        <dbReference type="Proteomes" id="UP000183039"/>
    </source>
</evidence>
<keyword evidence="12" id="KW-1185">Reference proteome</keyword>
<organism evidence="11 13">
    <name type="scientific">Enterococcus silesiacus</name>
    <dbReference type="NCBI Taxonomy" id="332949"/>
    <lineage>
        <taxon>Bacteria</taxon>
        <taxon>Bacillati</taxon>
        <taxon>Bacillota</taxon>
        <taxon>Bacilli</taxon>
        <taxon>Lactobacillales</taxon>
        <taxon>Enterococcaceae</taxon>
        <taxon>Enterococcus</taxon>
    </lineage>
</organism>
<feature type="transmembrane region" description="Helical" evidence="7">
    <location>
        <begin position="778"/>
        <end position="798"/>
    </location>
</feature>
<feature type="coiled-coil region" evidence="6">
    <location>
        <begin position="266"/>
        <end position="360"/>
    </location>
</feature>
<keyword evidence="2" id="KW-1003">Cell membrane</keyword>
<feature type="transmembrane region" description="Helical" evidence="7">
    <location>
        <begin position="612"/>
        <end position="633"/>
    </location>
</feature>
<feature type="transmembrane region" description="Helical" evidence="7">
    <location>
        <begin position="654"/>
        <end position="680"/>
    </location>
</feature>
<dbReference type="InterPro" id="IPR003838">
    <property type="entry name" value="ABC3_permease_C"/>
</dbReference>
<accession>A0A0S3KG43</accession>
<dbReference type="Proteomes" id="UP000183039">
    <property type="component" value="Unassembled WGS sequence"/>
</dbReference>
<evidence type="ECO:0000259" key="9">
    <source>
        <dbReference type="Pfam" id="PF12704"/>
    </source>
</evidence>
<dbReference type="OrthoDB" id="5137249at2"/>
<dbReference type="Pfam" id="PF12704">
    <property type="entry name" value="MacB_PCD"/>
    <property type="match status" value="1"/>
</dbReference>
<evidence type="ECO:0000256" key="4">
    <source>
        <dbReference type="ARBA" id="ARBA00022989"/>
    </source>
</evidence>
<dbReference type="InterPro" id="IPR025857">
    <property type="entry name" value="MacB_PCD"/>
</dbReference>
<dbReference type="KEGG" id="ess:ATZ33_02960"/>
<feature type="domain" description="MacB-like periplasmic core" evidence="9">
    <location>
        <begin position="26"/>
        <end position="220"/>
    </location>
</feature>
<evidence type="ECO:0000313" key="11">
    <source>
        <dbReference type="EMBL" id="OJG93367.1"/>
    </source>
</evidence>
<sequence>MVKKSALIKTSFREIKQSKTRFISIMGIIFLGVMVFVGLKATGPDMTQTASNYYQKQKLPDARIVSTLGLTDKDLDTVKQVKDVKTVFPRYTKDLAISQRNVAVKFISYDLKQQQPLIDYKIVNGRMPEKSGEIVLDDLAQLRGHYKLGETLTVSKEDNKDDALKKEQFKIVGFVQSPEYIENTSRGNTTIGKGSLDFFAVVPKEDMELSTYTEILVSFKGLSKIDSYSTEYKDKREKAVASVKKGMKKRPEQRVEEIRAESKAAFEKAQKEITDGENALKDAEAKLQTSEQELASGKQELAQAQADYTQQINAAENELVVNQTTITNSEDELIAQKNLLATKQNELAQAANQVTEGQNALPGLQQQRNELAASNESLSQLVNGYQSLGSSVAILDRVPDESLAESIAEAAPQLQASIQSLGAPAEVSAAVDQLIAQPERGNIGVVMGAINGALTNLSAQQAEIAQGLQTLDQTIGTINQSIAQYTQGQQQLAQAEAQIVQAEAQLTSGKEQLAAGQAQLEQSRLEGQAKLNEAQAKIDEGQAAYDQGLAEFQKKKTETIPELNDAKQQLEKKQNELADLKAADYYYFTRDDNPGYSEYEDNANRISSLSTVFPIFFFLIAALVSLTTMTRMVEEKRMEIGSLKALGYRNGEIAFKFLVYAAIASVCGAVLGLFVGYYLFPTIIFDAYGQLYNIPNFVTPWYLSYSLIGLLVAVLCTAGAAMVVLRIDLFSTPSSLLRPKAPKAGQRIWLERIKPIWNRLSFIQKVTARNLFRYKQRMLMTVLGIAGCMALIITGFGLKDSISDIVEVQFNKIWHYQAVVTFKEDPSKEEAQNYQAVLDKVADLKETMPLYVETLKTTKESNAKQDVSVYVPEKPKAIDQFILFNDRQSGKKYQLTDDGVIINEKLANLFHYKAGDTLVLKNSDNQEYKFKISAIAENYTGHFAYMSPTYYKKITQKAPLYNTEFLLFNKALSEKVEATIGKELMENQNVLNVSFLSISSDALDDTIHSLNIVVWVLITVSGLLAFIVLYNLTNINISERIRELSTIKVLGFYDKEVTMYVYRENIILTFIGIFFGCFFGKLVHSYVLTTVEVDMLMFSPTIHWLSYLYSALITLFFTLLVMFFMHRKLKKVDMIEALKSNE</sequence>
<feature type="domain" description="ABC3 transporter permease C-terminal" evidence="8">
    <location>
        <begin position="1016"/>
        <end position="1131"/>
    </location>
</feature>
<evidence type="ECO:0000256" key="5">
    <source>
        <dbReference type="ARBA" id="ARBA00023136"/>
    </source>
</evidence>
<feature type="coiled-coil region" evidence="6">
    <location>
        <begin position="478"/>
        <end position="583"/>
    </location>
</feature>
<keyword evidence="5 7" id="KW-0472">Membrane</keyword>
<keyword evidence="3 7" id="KW-0812">Transmembrane</keyword>
<evidence type="ECO:0000256" key="1">
    <source>
        <dbReference type="ARBA" id="ARBA00004651"/>
    </source>
</evidence>
<evidence type="ECO:0000259" key="8">
    <source>
        <dbReference type="Pfam" id="PF02687"/>
    </source>
</evidence>
<dbReference type="EMBL" id="CP013614">
    <property type="protein sequence ID" value="ALS03255.1"/>
    <property type="molecule type" value="Genomic_DNA"/>
</dbReference>
<reference evidence="11 13" key="1">
    <citation type="submission" date="2014-12" db="EMBL/GenBank/DDBJ databases">
        <title>Draft genome sequences of 29 type strains of Enterococci.</title>
        <authorList>
            <person name="Zhong Z."/>
            <person name="Sun Z."/>
            <person name="Liu W."/>
            <person name="Zhang W."/>
            <person name="Zhang H."/>
        </authorList>
    </citation>
    <scope>NUCLEOTIDE SEQUENCE [LARGE SCALE GENOMIC DNA]</scope>
    <source>
        <strain evidence="11 13">DSM 22801</strain>
    </source>
</reference>
<keyword evidence="6" id="KW-0175">Coiled coil</keyword>
<proteinExistence type="predicted"/>